<keyword evidence="1" id="KW-0547">Nucleotide-binding</keyword>
<dbReference type="CDD" id="cd00009">
    <property type="entry name" value="AAA"/>
    <property type="match status" value="1"/>
</dbReference>
<accession>A0A5K7XCZ8</accession>
<dbReference type="PROSITE" id="PS50045">
    <property type="entry name" value="SIGMA54_INTERACT_4"/>
    <property type="match status" value="1"/>
</dbReference>
<dbReference type="GO" id="GO:0043565">
    <property type="term" value="F:sequence-specific DNA binding"/>
    <property type="evidence" value="ECO:0007669"/>
    <property type="project" value="InterPro"/>
</dbReference>
<dbReference type="InterPro" id="IPR027417">
    <property type="entry name" value="P-loop_NTPase"/>
</dbReference>
<reference evidence="8" key="1">
    <citation type="submission" date="2019-10" db="EMBL/GenBank/DDBJ databases">
        <title>Lacipirellula parvula gen. nov., sp. nov., representing a lineage of planctomycetes widespread in freshwater anoxic habitats, and description of the family Lacipirellulaceae.</title>
        <authorList>
            <person name="Dedysh S.N."/>
            <person name="Kulichevskaya I.S."/>
            <person name="Beletsky A.V."/>
            <person name="Rakitin A.L."/>
            <person name="Mardanov A.V."/>
            <person name="Ivanova A.A."/>
            <person name="Saltykova V.X."/>
            <person name="Rijpstra W.I.C."/>
            <person name="Sinninghe Damste J.S."/>
            <person name="Ravin N.V."/>
        </authorList>
    </citation>
    <scope>NUCLEOTIDE SEQUENCE [LARGE SCALE GENOMIC DNA]</scope>
    <source>
        <strain evidence="8">PX69</strain>
    </source>
</reference>
<keyword evidence="8" id="KW-1185">Reference proteome</keyword>
<dbReference type="InterPro" id="IPR002197">
    <property type="entry name" value="HTH_Fis"/>
</dbReference>
<dbReference type="Pfam" id="PF00158">
    <property type="entry name" value="Sigma54_activat"/>
    <property type="match status" value="1"/>
</dbReference>
<dbReference type="Gene3D" id="1.10.10.60">
    <property type="entry name" value="Homeodomain-like"/>
    <property type="match status" value="1"/>
</dbReference>
<dbReference type="Pfam" id="PF02954">
    <property type="entry name" value="HTH_8"/>
    <property type="match status" value="1"/>
</dbReference>
<dbReference type="InterPro" id="IPR003593">
    <property type="entry name" value="AAA+_ATPase"/>
</dbReference>
<dbReference type="Gene3D" id="3.40.50.300">
    <property type="entry name" value="P-loop containing nucleotide triphosphate hydrolases"/>
    <property type="match status" value="1"/>
</dbReference>
<dbReference type="InterPro" id="IPR058031">
    <property type="entry name" value="AAA_lid_NorR"/>
</dbReference>
<dbReference type="SUPFAM" id="SSF46689">
    <property type="entry name" value="Homeodomain-like"/>
    <property type="match status" value="1"/>
</dbReference>
<dbReference type="PROSITE" id="PS00676">
    <property type="entry name" value="SIGMA54_INTERACT_2"/>
    <property type="match status" value="1"/>
</dbReference>
<evidence type="ECO:0000313" key="7">
    <source>
        <dbReference type="EMBL" id="BBO33877.1"/>
    </source>
</evidence>
<dbReference type="Proteomes" id="UP000326837">
    <property type="component" value="Chromosome"/>
</dbReference>
<evidence type="ECO:0000313" key="8">
    <source>
        <dbReference type="Proteomes" id="UP000326837"/>
    </source>
</evidence>
<dbReference type="PANTHER" id="PTHR32071:SF117">
    <property type="entry name" value="PTS-DEPENDENT DIHYDROXYACETONE KINASE OPERON REGULATORY PROTEIN-RELATED"/>
    <property type="match status" value="1"/>
</dbReference>
<dbReference type="InterPro" id="IPR025944">
    <property type="entry name" value="Sigma_54_int_dom_CS"/>
</dbReference>
<dbReference type="SMART" id="SM00382">
    <property type="entry name" value="AAA"/>
    <property type="match status" value="1"/>
</dbReference>
<organism evidence="7 8">
    <name type="scientific">Lacipirellula parvula</name>
    <dbReference type="NCBI Taxonomy" id="2650471"/>
    <lineage>
        <taxon>Bacteria</taxon>
        <taxon>Pseudomonadati</taxon>
        <taxon>Planctomycetota</taxon>
        <taxon>Planctomycetia</taxon>
        <taxon>Pirellulales</taxon>
        <taxon>Lacipirellulaceae</taxon>
        <taxon>Lacipirellula</taxon>
    </lineage>
</organism>
<gene>
    <name evidence="7" type="ORF">PLANPX_3489</name>
</gene>
<keyword evidence="3" id="KW-0805">Transcription regulation</keyword>
<dbReference type="AlphaFoldDB" id="A0A5K7XCZ8"/>
<keyword evidence="4" id="KW-0238">DNA-binding</keyword>
<dbReference type="PANTHER" id="PTHR32071">
    <property type="entry name" value="TRANSCRIPTIONAL REGULATORY PROTEIN"/>
    <property type="match status" value="1"/>
</dbReference>
<proteinExistence type="predicted"/>
<dbReference type="SUPFAM" id="SSF52540">
    <property type="entry name" value="P-loop containing nucleoside triphosphate hydrolases"/>
    <property type="match status" value="1"/>
</dbReference>
<dbReference type="EMBL" id="AP021861">
    <property type="protein sequence ID" value="BBO33877.1"/>
    <property type="molecule type" value="Genomic_DNA"/>
</dbReference>
<dbReference type="FunFam" id="3.40.50.300:FF:000006">
    <property type="entry name" value="DNA-binding transcriptional regulator NtrC"/>
    <property type="match status" value="1"/>
</dbReference>
<name>A0A5K7XCZ8_9BACT</name>
<dbReference type="PROSITE" id="PS00688">
    <property type="entry name" value="SIGMA54_INTERACT_3"/>
    <property type="match status" value="1"/>
</dbReference>
<dbReference type="RefSeq" id="WP_152099558.1">
    <property type="nucleotide sequence ID" value="NZ_AP021861.1"/>
</dbReference>
<dbReference type="InterPro" id="IPR002078">
    <property type="entry name" value="Sigma_54_int"/>
</dbReference>
<dbReference type="InterPro" id="IPR009057">
    <property type="entry name" value="Homeodomain-like_sf"/>
</dbReference>
<dbReference type="Gene3D" id="1.10.8.60">
    <property type="match status" value="1"/>
</dbReference>
<dbReference type="GO" id="GO:0005524">
    <property type="term" value="F:ATP binding"/>
    <property type="evidence" value="ECO:0007669"/>
    <property type="project" value="UniProtKB-KW"/>
</dbReference>
<dbReference type="KEGG" id="lpav:PLANPX_3489"/>
<evidence type="ECO:0000256" key="1">
    <source>
        <dbReference type="ARBA" id="ARBA00022741"/>
    </source>
</evidence>
<keyword evidence="2" id="KW-0067">ATP-binding</keyword>
<evidence type="ECO:0000256" key="4">
    <source>
        <dbReference type="ARBA" id="ARBA00023125"/>
    </source>
</evidence>
<evidence type="ECO:0000256" key="3">
    <source>
        <dbReference type="ARBA" id="ARBA00023015"/>
    </source>
</evidence>
<dbReference type="Pfam" id="PF25601">
    <property type="entry name" value="AAA_lid_14"/>
    <property type="match status" value="1"/>
</dbReference>
<protein>
    <submittedName>
        <fullName evidence="7">Response regulator of zinc sigma-54-dependent two-component system</fullName>
    </submittedName>
</protein>
<keyword evidence="5" id="KW-0804">Transcription</keyword>
<dbReference type="InterPro" id="IPR025943">
    <property type="entry name" value="Sigma_54_int_dom_ATP-bd_2"/>
</dbReference>
<evidence type="ECO:0000256" key="5">
    <source>
        <dbReference type="ARBA" id="ARBA00023163"/>
    </source>
</evidence>
<sequence>MNARRLASPPHTSGLVGSSAATCRLRAEIARAAPFASNVLITGPSGAGKELVAREVHALSARAGGPFVPVDCASLVGELMASQLFGHVAGAFTGANCDAVGCFQAANGGTLFLDEIGEMELPLQAKLLRVVQERVVTPVGSYAGRPIDVRIVAATNRNLLREVREGRFREDLYYRLHVVHLQASALRDRPDDIPALAATFLQQLAGEGLPCCTLSLEAIAALMAYAWPGNVRQLRNVLEQSVIEAAEPTITGRSIERLLEEEQYYDEPLTDESAKELAAALPSPPLLPPLPASPAWMTLAELEREHLVRTLELTYFNRAAAARLLGISRQALLRKIERHGLA</sequence>
<dbReference type="PRINTS" id="PR01590">
    <property type="entry name" value="HTHFIS"/>
</dbReference>
<evidence type="ECO:0000259" key="6">
    <source>
        <dbReference type="PROSITE" id="PS50045"/>
    </source>
</evidence>
<feature type="domain" description="Sigma-54 factor interaction" evidence="6">
    <location>
        <begin position="15"/>
        <end position="243"/>
    </location>
</feature>
<evidence type="ECO:0000256" key="2">
    <source>
        <dbReference type="ARBA" id="ARBA00022840"/>
    </source>
</evidence>
<dbReference type="GO" id="GO:0006355">
    <property type="term" value="P:regulation of DNA-templated transcription"/>
    <property type="evidence" value="ECO:0007669"/>
    <property type="project" value="InterPro"/>
</dbReference>